<organism evidence="1 2">
    <name type="scientific">Micromonospora vulcania</name>
    <dbReference type="NCBI Taxonomy" id="1441873"/>
    <lineage>
        <taxon>Bacteria</taxon>
        <taxon>Bacillati</taxon>
        <taxon>Actinomycetota</taxon>
        <taxon>Actinomycetes</taxon>
        <taxon>Micromonosporales</taxon>
        <taxon>Micromonosporaceae</taxon>
        <taxon>Micromonospora</taxon>
    </lineage>
</organism>
<dbReference type="RefSeq" id="WP_377506210.1">
    <property type="nucleotide sequence ID" value="NZ_JBHSQS010000003.1"/>
</dbReference>
<dbReference type="Proteomes" id="UP001596226">
    <property type="component" value="Unassembled WGS sequence"/>
</dbReference>
<gene>
    <name evidence="1" type="ORF">ACFQGL_05280</name>
</gene>
<keyword evidence="2" id="KW-1185">Reference proteome</keyword>
<name>A0ABW1H1E7_9ACTN</name>
<proteinExistence type="predicted"/>
<accession>A0ABW1H1E7</accession>
<evidence type="ECO:0000313" key="2">
    <source>
        <dbReference type="Proteomes" id="UP001596226"/>
    </source>
</evidence>
<dbReference type="EMBL" id="JBHSQS010000003">
    <property type="protein sequence ID" value="MFC5922753.1"/>
    <property type="molecule type" value="Genomic_DNA"/>
</dbReference>
<sequence>MLAMSLGMTSGAVGYQSLRSGGRGVGAVRDYAGDDEWRARVLAGLAR</sequence>
<comment type="caution">
    <text evidence="1">The sequence shown here is derived from an EMBL/GenBank/DDBJ whole genome shotgun (WGS) entry which is preliminary data.</text>
</comment>
<evidence type="ECO:0000313" key="1">
    <source>
        <dbReference type="EMBL" id="MFC5922753.1"/>
    </source>
</evidence>
<protein>
    <submittedName>
        <fullName evidence="1">Uncharacterized protein</fullName>
    </submittedName>
</protein>
<reference evidence="2" key="1">
    <citation type="journal article" date="2019" name="Int. J. Syst. Evol. Microbiol.">
        <title>The Global Catalogue of Microorganisms (GCM) 10K type strain sequencing project: providing services to taxonomists for standard genome sequencing and annotation.</title>
        <authorList>
            <consortium name="The Broad Institute Genomics Platform"/>
            <consortium name="The Broad Institute Genome Sequencing Center for Infectious Disease"/>
            <person name="Wu L."/>
            <person name="Ma J."/>
        </authorList>
    </citation>
    <scope>NUCLEOTIDE SEQUENCE [LARGE SCALE GENOMIC DNA]</scope>
    <source>
        <strain evidence="2">CGMCC 4.7144</strain>
    </source>
</reference>